<organism evidence="6 7">
    <name type="scientific">Halomonas salina</name>
    <dbReference type="NCBI Taxonomy" id="42565"/>
    <lineage>
        <taxon>Bacteria</taxon>
        <taxon>Pseudomonadati</taxon>
        <taxon>Pseudomonadota</taxon>
        <taxon>Gammaproteobacteria</taxon>
        <taxon>Oceanospirillales</taxon>
        <taxon>Halomonadaceae</taxon>
        <taxon>Halomonas</taxon>
    </lineage>
</organism>
<feature type="DNA-binding region" description="H-T-H motif" evidence="4">
    <location>
        <begin position="32"/>
        <end position="51"/>
    </location>
</feature>
<dbReference type="Proteomes" id="UP000029721">
    <property type="component" value="Unassembled WGS sequence"/>
</dbReference>
<dbReference type="SUPFAM" id="SSF46689">
    <property type="entry name" value="Homeodomain-like"/>
    <property type="match status" value="1"/>
</dbReference>
<proteinExistence type="predicted"/>
<reference evidence="6 7" key="1">
    <citation type="submission" date="2014-06" db="EMBL/GenBank/DDBJ databases">
        <title>Draft genome sequence of an extremely salt tolerant bacteria Halomonas salina/CIFRI 1.</title>
        <authorList>
            <person name="Behera B.D."/>
            <person name="Meena D.K."/>
            <person name="Das P."/>
            <person name="Maharana J."/>
            <person name="Paria P."/>
            <person name="Sharma A.P."/>
            <person name="Shamsudheen K.V."/>
            <person name="Rijit J."/>
            <person name="Dixit V."/>
            <person name="Verma A."/>
            <person name="Scaria V."/>
            <person name="Sivasubbu S."/>
        </authorList>
    </citation>
    <scope>NUCLEOTIDE SEQUENCE [LARGE SCALE GENOMIC DNA]</scope>
    <source>
        <strain evidence="6 7">CIFRI 1</strain>
    </source>
</reference>
<protein>
    <submittedName>
        <fullName evidence="6">Transcriptional regulator</fullName>
    </submittedName>
</protein>
<keyword evidence="7" id="KW-1185">Reference proteome</keyword>
<evidence type="ECO:0000256" key="1">
    <source>
        <dbReference type="ARBA" id="ARBA00023015"/>
    </source>
</evidence>
<sequence>MPWSDDHKARTRRRILDAAAMLFTRHGFAGASIDDVMRQAGLTRGAFYAHFTAKDALYAEALHHAARANVPRLEEASARERVLGYLSDAHRAGEEIHCPLACLVSDVTRQETRVRETYTRLFRGFVDRCQTDGEDMTARRQAIQQAVAMIGGMAIARALEDDALADEVLEACRALAGVTDT</sequence>
<keyword evidence="2 4" id="KW-0238">DNA-binding</keyword>
<dbReference type="PROSITE" id="PS50977">
    <property type="entry name" value="HTH_TETR_2"/>
    <property type="match status" value="1"/>
</dbReference>
<dbReference type="RefSeq" id="WP_035597161.1">
    <property type="nucleotide sequence ID" value="NZ_JOKD01000034.1"/>
</dbReference>
<dbReference type="InterPro" id="IPR036271">
    <property type="entry name" value="Tet_transcr_reg_TetR-rel_C_sf"/>
</dbReference>
<dbReference type="PROSITE" id="PS01081">
    <property type="entry name" value="HTH_TETR_1"/>
    <property type="match status" value="1"/>
</dbReference>
<dbReference type="Pfam" id="PF00440">
    <property type="entry name" value="TetR_N"/>
    <property type="match status" value="1"/>
</dbReference>
<dbReference type="EMBL" id="JOKD01000034">
    <property type="protein sequence ID" value="KGE77622.1"/>
    <property type="molecule type" value="Genomic_DNA"/>
</dbReference>
<dbReference type="PANTHER" id="PTHR47506:SF7">
    <property type="entry name" value="TRANSCRIPTIONAL REGULATORY PROTEIN"/>
    <property type="match status" value="1"/>
</dbReference>
<dbReference type="InterPro" id="IPR023772">
    <property type="entry name" value="DNA-bd_HTH_TetR-type_CS"/>
</dbReference>
<evidence type="ECO:0000313" key="7">
    <source>
        <dbReference type="Proteomes" id="UP000029721"/>
    </source>
</evidence>
<dbReference type="InterPro" id="IPR001647">
    <property type="entry name" value="HTH_TetR"/>
</dbReference>
<dbReference type="Gene3D" id="1.10.357.10">
    <property type="entry name" value="Tetracycline Repressor, domain 2"/>
    <property type="match status" value="1"/>
</dbReference>
<feature type="domain" description="HTH tetR-type" evidence="5">
    <location>
        <begin position="9"/>
        <end position="69"/>
    </location>
</feature>
<evidence type="ECO:0000256" key="4">
    <source>
        <dbReference type="PROSITE-ProRule" id="PRU00335"/>
    </source>
</evidence>
<comment type="caution">
    <text evidence="6">The sequence shown here is derived from an EMBL/GenBank/DDBJ whole genome shotgun (WGS) entry which is preliminary data.</text>
</comment>
<accession>A0ABR4WSC0</accession>
<evidence type="ECO:0000259" key="5">
    <source>
        <dbReference type="PROSITE" id="PS50977"/>
    </source>
</evidence>
<dbReference type="InterPro" id="IPR009057">
    <property type="entry name" value="Homeodomain-like_sf"/>
</dbReference>
<keyword evidence="1" id="KW-0805">Transcription regulation</keyword>
<evidence type="ECO:0000256" key="3">
    <source>
        <dbReference type="ARBA" id="ARBA00023163"/>
    </source>
</evidence>
<name>A0ABR4WSC0_9GAMM</name>
<dbReference type="SUPFAM" id="SSF48498">
    <property type="entry name" value="Tetracyclin repressor-like, C-terminal domain"/>
    <property type="match status" value="1"/>
</dbReference>
<gene>
    <name evidence="6" type="ORF">FP66_08735</name>
</gene>
<keyword evidence="3" id="KW-0804">Transcription</keyword>
<evidence type="ECO:0000256" key="2">
    <source>
        <dbReference type="ARBA" id="ARBA00023125"/>
    </source>
</evidence>
<dbReference type="PANTHER" id="PTHR47506">
    <property type="entry name" value="TRANSCRIPTIONAL REGULATORY PROTEIN"/>
    <property type="match status" value="1"/>
</dbReference>
<dbReference type="Gene3D" id="1.10.10.60">
    <property type="entry name" value="Homeodomain-like"/>
    <property type="match status" value="1"/>
</dbReference>
<dbReference type="PRINTS" id="PR00455">
    <property type="entry name" value="HTHTETR"/>
</dbReference>
<evidence type="ECO:0000313" key="6">
    <source>
        <dbReference type="EMBL" id="KGE77622.1"/>
    </source>
</evidence>